<gene>
    <name evidence="2" type="ORF">SLU01_00610</name>
</gene>
<dbReference type="InterPro" id="IPR011528">
    <property type="entry name" value="NERD"/>
</dbReference>
<dbReference type="EMBL" id="BJYL01000002">
    <property type="protein sequence ID" value="GEN81749.1"/>
    <property type="molecule type" value="Genomic_DNA"/>
</dbReference>
<dbReference type="OrthoDB" id="2734037at2"/>
<reference evidence="2 3" key="1">
    <citation type="submission" date="2019-07" db="EMBL/GenBank/DDBJ databases">
        <title>Whole genome shotgun sequence of Sporosarcina luteola NBRC 105378.</title>
        <authorList>
            <person name="Hosoyama A."/>
            <person name="Uohara A."/>
            <person name="Ohji S."/>
            <person name="Ichikawa N."/>
        </authorList>
    </citation>
    <scope>NUCLEOTIDE SEQUENCE [LARGE SCALE GENOMIC DNA]</scope>
    <source>
        <strain evidence="2 3">NBRC 105378</strain>
    </source>
</reference>
<accession>A0A511Z2T5</accession>
<dbReference type="Proteomes" id="UP000321901">
    <property type="component" value="Unassembled WGS sequence"/>
</dbReference>
<feature type="domain" description="NERD" evidence="1">
    <location>
        <begin position="41"/>
        <end position="159"/>
    </location>
</feature>
<sequence>MIVKRRERTKEMDGLIALERRLRRGNENKQGIKEKLYKLEAGYSGECQYDKYLTEFKPRYPHAILHDVTLNYDGIYFQMDSILITPSFIMISEVKNLAEKIIVKTKPLQFIKEYTTGQRKPFRNPITEVERKIYLLENWLHERNIQVPVRGLVAFAYNNEMQIEESPSMDIMFTYDVVAHLRSLPVHQDILSRHEIRSLAYEMLRKHREFNPFPMVQRYNIHPAEIMPGVICTKCGNFKMKWETRKWCCSSCGHKGVDEHKAAIEDWYTLIKCTMTNREFRYFTQHECRHVAKYLLGKASTKLIGQGRNAHYEFLMDRQQQINNEV</sequence>
<comment type="caution">
    <text evidence="2">The sequence shown here is derived from an EMBL/GenBank/DDBJ whole genome shotgun (WGS) entry which is preliminary data.</text>
</comment>
<dbReference type="RefSeq" id="WP_147054128.1">
    <property type="nucleotide sequence ID" value="NZ_BJYL01000002.1"/>
</dbReference>
<keyword evidence="3" id="KW-1185">Reference proteome</keyword>
<evidence type="ECO:0000259" key="1">
    <source>
        <dbReference type="PROSITE" id="PS50965"/>
    </source>
</evidence>
<name>A0A511Z2T5_9BACL</name>
<evidence type="ECO:0000313" key="2">
    <source>
        <dbReference type="EMBL" id="GEN81749.1"/>
    </source>
</evidence>
<evidence type="ECO:0000313" key="3">
    <source>
        <dbReference type="Proteomes" id="UP000321901"/>
    </source>
</evidence>
<organism evidence="2 3">
    <name type="scientific">Sporosarcina luteola</name>
    <dbReference type="NCBI Taxonomy" id="582850"/>
    <lineage>
        <taxon>Bacteria</taxon>
        <taxon>Bacillati</taxon>
        <taxon>Bacillota</taxon>
        <taxon>Bacilli</taxon>
        <taxon>Bacillales</taxon>
        <taxon>Caryophanaceae</taxon>
        <taxon>Sporosarcina</taxon>
    </lineage>
</organism>
<dbReference type="PROSITE" id="PS50965">
    <property type="entry name" value="NERD"/>
    <property type="match status" value="1"/>
</dbReference>
<dbReference type="Pfam" id="PF08378">
    <property type="entry name" value="NERD"/>
    <property type="match status" value="1"/>
</dbReference>
<protein>
    <recommendedName>
        <fullName evidence="1">NERD domain-containing protein</fullName>
    </recommendedName>
</protein>
<proteinExistence type="predicted"/>
<dbReference type="AlphaFoldDB" id="A0A511Z2T5"/>